<dbReference type="Pfam" id="PF00172">
    <property type="entry name" value="Zn_clus"/>
    <property type="match status" value="1"/>
</dbReference>
<feature type="region of interest" description="Disordered" evidence="4">
    <location>
        <begin position="389"/>
        <end position="417"/>
    </location>
</feature>
<feature type="compositionally biased region" description="Polar residues" evidence="4">
    <location>
        <begin position="23"/>
        <end position="44"/>
    </location>
</feature>
<evidence type="ECO:0000313" key="6">
    <source>
        <dbReference type="EMBL" id="KAL1304580.1"/>
    </source>
</evidence>
<dbReference type="InterPro" id="IPR051159">
    <property type="entry name" value="Hexapeptide_acetyltransf"/>
</dbReference>
<dbReference type="PANTHER" id="PTHR23416:SF76">
    <property type="entry name" value="ZN(II)2CYS6 TRANSCRIPTION FACTOR (EUROFUNG)"/>
    <property type="match status" value="1"/>
</dbReference>
<dbReference type="Gene3D" id="4.10.240.10">
    <property type="entry name" value="Zn(2)-C6 fungal-type DNA-binding domain"/>
    <property type="match status" value="1"/>
</dbReference>
<keyword evidence="2" id="KW-0808">Transferase</keyword>
<dbReference type="InterPro" id="IPR036864">
    <property type="entry name" value="Zn2-C6_fun-type_DNA-bd_sf"/>
</dbReference>
<accession>A0ABR3PES2</accession>
<evidence type="ECO:0000256" key="2">
    <source>
        <dbReference type="ARBA" id="ARBA00022679"/>
    </source>
</evidence>
<dbReference type="Gene3D" id="2.160.10.10">
    <property type="entry name" value="Hexapeptide repeat proteins"/>
    <property type="match status" value="1"/>
</dbReference>
<evidence type="ECO:0000313" key="7">
    <source>
        <dbReference type="Proteomes" id="UP001562354"/>
    </source>
</evidence>
<feature type="compositionally biased region" description="Polar residues" evidence="4">
    <location>
        <begin position="324"/>
        <end position="354"/>
    </location>
</feature>
<evidence type="ECO:0000256" key="3">
    <source>
        <dbReference type="ARBA" id="ARBA00023242"/>
    </source>
</evidence>
<proteinExistence type="inferred from homology"/>
<dbReference type="CDD" id="cd00067">
    <property type="entry name" value="GAL4"/>
    <property type="match status" value="1"/>
</dbReference>
<sequence>MADVEHAPRSEDFNFRDSDGRRQTSSAVQFTPVNRTSPPLSRVTSFRPEHTELHSSIHQISSNKETTENPSHSRIRPHVAVGEEAPYAREQGAIVTYEREASNQPRYNPGKRKRSPRSSSPSRSPKQRGLQVSPPAEVVEQERPLSTTKGPDHVPTRTGDNAGSATSTSIKTPQWAHGPDQTDDADKLLAENLQHNLRAHEDNYSRDDDDEGSHPEGYEDHRQHSDEDTPRNNPSLDQPGQQRKPVRKRIFSQRTKTGCHTCRRRKKKCDETKPICNNCIRGGFPCDGYGPKALLATRSHKPQRVIASKVASISTFNTLNQYPSTTVMQEPERSSSQQTTLSPMEGSRQLQQEPQLAAPYTPWPKPTEIIHADRDSVPHHAYHAHLASTASAHNPSMTEPPSGVSPRHDSAYASTTASNNGISKFRINAGSYGNERTSEEPRYVGPLVTEKVKMLMGRLYRHYTDEQLLNERNECKLSLERYNKCCLASNGSGPRERLERFLNILQPKWLGPNEPIGSCGSGVIVEAPFSCQYGYNINIGDNVVIGAGCVMLDPCKITIGSRTVIGPNVKFYGMTAPIDPKLRNGSQGLRYGGSITIEEDCWIGGNVTILPFRTIRKGSVIGADTVVTKDVRANTVVAGKPMQVLRGIGQDESDRHKPQIQEENDACLANMLMSTTRVGPAGRMTF</sequence>
<dbReference type="PANTHER" id="PTHR23416">
    <property type="entry name" value="SIALIC ACID SYNTHASE-RELATED"/>
    <property type="match status" value="1"/>
</dbReference>
<organism evidence="6 7">
    <name type="scientific">Neodothiora populina</name>
    <dbReference type="NCBI Taxonomy" id="2781224"/>
    <lineage>
        <taxon>Eukaryota</taxon>
        <taxon>Fungi</taxon>
        <taxon>Dikarya</taxon>
        <taxon>Ascomycota</taxon>
        <taxon>Pezizomycotina</taxon>
        <taxon>Dothideomycetes</taxon>
        <taxon>Dothideomycetidae</taxon>
        <taxon>Dothideales</taxon>
        <taxon>Dothioraceae</taxon>
        <taxon>Neodothiora</taxon>
    </lineage>
</organism>
<protein>
    <recommendedName>
        <fullName evidence="5">Zn(2)-C6 fungal-type domain-containing protein</fullName>
    </recommendedName>
</protein>
<feature type="compositionally biased region" description="Polar residues" evidence="4">
    <location>
        <begin position="56"/>
        <end position="72"/>
    </location>
</feature>
<dbReference type="GeneID" id="95977253"/>
<dbReference type="Proteomes" id="UP001562354">
    <property type="component" value="Unassembled WGS sequence"/>
</dbReference>
<dbReference type="InterPro" id="IPR011004">
    <property type="entry name" value="Trimer_LpxA-like_sf"/>
</dbReference>
<evidence type="ECO:0000259" key="5">
    <source>
        <dbReference type="PROSITE" id="PS50048"/>
    </source>
</evidence>
<feature type="compositionally biased region" description="Basic and acidic residues" evidence="4">
    <location>
        <begin position="1"/>
        <end position="22"/>
    </location>
</feature>
<feature type="compositionally biased region" description="Polar residues" evidence="4">
    <location>
        <begin position="158"/>
        <end position="172"/>
    </location>
</feature>
<dbReference type="SUPFAM" id="SSF51161">
    <property type="entry name" value="Trimeric LpxA-like enzymes"/>
    <property type="match status" value="1"/>
</dbReference>
<name>A0ABR3PES2_9PEZI</name>
<dbReference type="SMART" id="SM00066">
    <property type="entry name" value="GAL4"/>
    <property type="match status" value="1"/>
</dbReference>
<gene>
    <name evidence="6" type="ORF">AAFC00_003552</name>
</gene>
<dbReference type="InterPro" id="IPR024688">
    <property type="entry name" value="Mac_dom"/>
</dbReference>
<dbReference type="EMBL" id="JBFMKM010000008">
    <property type="protein sequence ID" value="KAL1304580.1"/>
    <property type="molecule type" value="Genomic_DNA"/>
</dbReference>
<dbReference type="CDD" id="cd03357">
    <property type="entry name" value="LbH_MAT_GAT"/>
    <property type="match status" value="1"/>
</dbReference>
<feature type="region of interest" description="Disordered" evidence="4">
    <location>
        <begin position="1"/>
        <end position="183"/>
    </location>
</feature>
<feature type="domain" description="Zn(2)-C6 fungal-type" evidence="5">
    <location>
        <begin position="258"/>
        <end position="286"/>
    </location>
</feature>
<feature type="compositionally biased region" description="Polar residues" evidence="4">
    <location>
        <begin position="231"/>
        <end position="241"/>
    </location>
</feature>
<evidence type="ECO:0000256" key="4">
    <source>
        <dbReference type="SAM" id="MobiDB-lite"/>
    </source>
</evidence>
<evidence type="ECO:0000256" key="1">
    <source>
        <dbReference type="ARBA" id="ARBA00007274"/>
    </source>
</evidence>
<dbReference type="Pfam" id="PF12464">
    <property type="entry name" value="Mac"/>
    <property type="match status" value="1"/>
</dbReference>
<dbReference type="Pfam" id="PF14602">
    <property type="entry name" value="Hexapep_2"/>
    <property type="match status" value="1"/>
</dbReference>
<feature type="compositionally biased region" description="Polar residues" evidence="4">
    <location>
        <begin position="389"/>
        <end position="399"/>
    </location>
</feature>
<dbReference type="PROSITE" id="PS00463">
    <property type="entry name" value="ZN2_CY6_FUNGAL_1"/>
    <property type="match status" value="1"/>
</dbReference>
<comment type="caution">
    <text evidence="6">The sequence shown here is derived from an EMBL/GenBank/DDBJ whole genome shotgun (WGS) entry which is preliminary data.</text>
</comment>
<dbReference type="PROSITE" id="PS50048">
    <property type="entry name" value="ZN2_CY6_FUNGAL_2"/>
    <property type="match status" value="1"/>
</dbReference>
<dbReference type="RefSeq" id="XP_069200855.1">
    <property type="nucleotide sequence ID" value="XM_069348458.1"/>
</dbReference>
<feature type="compositionally biased region" description="Basic and acidic residues" evidence="4">
    <location>
        <begin position="198"/>
        <end position="230"/>
    </location>
</feature>
<feature type="region of interest" description="Disordered" evidence="4">
    <location>
        <begin position="197"/>
        <end position="257"/>
    </location>
</feature>
<comment type="similarity">
    <text evidence="1">Belongs to the transferase hexapeptide repeat family.</text>
</comment>
<keyword evidence="7" id="KW-1185">Reference proteome</keyword>
<reference evidence="6 7" key="1">
    <citation type="submission" date="2024-07" db="EMBL/GenBank/DDBJ databases">
        <title>Draft sequence of the Neodothiora populina.</title>
        <authorList>
            <person name="Drown D.D."/>
            <person name="Schuette U.S."/>
            <person name="Buechlein A.B."/>
            <person name="Rusch D.R."/>
            <person name="Winton L.W."/>
            <person name="Adams G.A."/>
        </authorList>
    </citation>
    <scope>NUCLEOTIDE SEQUENCE [LARGE SCALE GENOMIC DNA]</scope>
    <source>
        <strain evidence="6 7">CPC 39397</strain>
    </source>
</reference>
<dbReference type="InterPro" id="IPR001451">
    <property type="entry name" value="Hexapep"/>
</dbReference>
<dbReference type="InterPro" id="IPR001138">
    <property type="entry name" value="Zn2Cys6_DnaBD"/>
</dbReference>
<feature type="region of interest" description="Disordered" evidence="4">
    <location>
        <begin position="324"/>
        <end position="368"/>
    </location>
</feature>
<keyword evidence="3" id="KW-0539">Nucleus</keyword>
<dbReference type="SUPFAM" id="SSF57701">
    <property type="entry name" value="Zn2/Cys6 DNA-binding domain"/>
    <property type="match status" value="1"/>
</dbReference>